<keyword evidence="3 6" id="KW-0808">Transferase</keyword>
<keyword evidence="2 6" id="KW-0489">Methyltransferase</keyword>
<evidence type="ECO:0000313" key="6">
    <source>
        <dbReference type="EMBL" id="MFD1363366.1"/>
    </source>
</evidence>
<dbReference type="GO" id="GO:0008168">
    <property type="term" value="F:methyltransferase activity"/>
    <property type="evidence" value="ECO:0007669"/>
    <property type="project" value="UniProtKB-KW"/>
</dbReference>
<comment type="pathway">
    <text evidence="1">Lipid metabolism.</text>
</comment>
<dbReference type="RefSeq" id="WP_382402617.1">
    <property type="nucleotide sequence ID" value="NZ_JBHTNH010000056.1"/>
</dbReference>
<sequence length="238" mass="26873">MGNNRYLDALALMGVGGAHPGGLFLTKKMLAADKIDAGMAVLDAGCGTGQTAAYIAEQFQCYVAALDDSEMMLKKARERFSARSLPVETRHGAIENLPWQDSSFDMIVSESVIAFTDIAQSIPEFKRVLKPDGTLNAVEMVLEKKLPEHEMTPVNDFYGMTRLLMEPEWLDRFYDAGFRDVQVETFNLPSGEVKLDNTPDFLLSENIGDEWFDILLEHEQLTALYREWLSFRIFRCKV</sequence>
<dbReference type="Proteomes" id="UP001597178">
    <property type="component" value="Unassembled WGS sequence"/>
</dbReference>
<dbReference type="SUPFAM" id="SSF53335">
    <property type="entry name" value="S-adenosyl-L-methionine-dependent methyltransferases"/>
    <property type="match status" value="1"/>
</dbReference>
<reference evidence="7" key="1">
    <citation type="journal article" date="2019" name="Int. J. Syst. Evol. Microbiol.">
        <title>The Global Catalogue of Microorganisms (GCM) 10K type strain sequencing project: providing services to taxonomists for standard genome sequencing and annotation.</title>
        <authorList>
            <consortium name="The Broad Institute Genomics Platform"/>
            <consortium name="The Broad Institute Genome Sequencing Center for Infectious Disease"/>
            <person name="Wu L."/>
            <person name="Ma J."/>
        </authorList>
    </citation>
    <scope>NUCLEOTIDE SEQUENCE [LARGE SCALE GENOMIC DNA]</scope>
    <source>
        <strain evidence="7">CCUG 54822</strain>
    </source>
</reference>
<feature type="domain" description="Methyltransferase type 11" evidence="5">
    <location>
        <begin position="42"/>
        <end position="135"/>
    </location>
</feature>
<dbReference type="InterPro" id="IPR029063">
    <property type="entry name" value="SAM-dependent_MTases_sf"/>
</dbReference>
<organism evidence="6 7">
    <name type="scientific">Lentibacillus salinarum</name>
    <dbReference type="NCBI Taxonomy" id="446820"/>
    <lineage>
        <taxon>Bacteria</taxon>
        <taxon>Bacillati</taxon>
        <taxon>Bacillota</taxon>
        <taxon>Bacilli</taxon>
        <taxon>Bacillales</taxon>
        <taxon>Bacillaceae</taxon>
        <taxon>Lentibacillus</taxon>
    </lineage>
</organism>
<dbReference type="PANTHER" id="PTHR44307">
    <property type="entry name" value="PHOSPHOETHANOLAMINE METHYLTRANSFERASE"/>
    <property type="match status" value="1"/>
</dbReference>
<evidence type="ECO:0000256" key="4">
    <source>
        <dbReference type="ARBA" id="ARBA00025707"/>
    </source>
</evidence>
<evidence type="ECO:0000256" key="3">
    <source>
        <dbReference type="ARBA" id="ARBA00022679"/>
    </source>
</evidence>
<dbReference type="EC" id="2.1.1.-" evidence="6"/>
<evidence type="ECO:0000259" key="5">
    <source>
        <dbReference type="Pfam" id="PF08241"/>
    </source>
</evidence>
<proteinExistence type="predicted"/>
<comment type="pathway">
    <text evidence="4">Phospholipid metabolism.</text>
</comment>
<dbReference type="EMBL" id="JBHTNH010000056">
    <property type="protein sequence ID" value="MFD1363366.1"/>
    <property type="molecule type" value="Genomic_DNA"/>
</dbReference>
<dbReference type="CDD" id="cd02440">
    <property type="entry name" value="AdoMet_MTases"/>
    <property type="match status" value="1"/>
</dbReference>
<dbReference type="PANTHER" id="PTHR44307:SF2">
    <property type="entry name" value="PHOSPHOETHANOLAMINE METHYLTRANSFERASE ISOFORM X1"/>
    <property type="match status" value="1"/>
</dbReference>
<dbReference type="Gene3D" id="3.40.50.150">
    <property type="entry name" value="Vaccinia Virus protein VP39"/>
    <property type="match status" value="1"/>
</dbReference>
<dbReference type="InterPro" id="IPR013216">
    <property type="entry name" value="Methyltransf_11"/>
</dbReference>
<protein>
    <submittedName>
        <fullName evidence="6">Class I SAM-dependent methyltransferase</fullName>
        <ecNumber evidence="6">2.1.1.-</ecNumber>
    </submittedName>
</protein>
<evidence type="ECO:0000256" key="2">
    <source>
        <dbReference type="ARBA" id="ARBA00022603"/>
    </source>
</evidence>
<accession>A0ABW3ZY76</accession>
<gene>
    <name evidence="6" type="ORF">ACFQ4A_17295</name>
</gene>
<evidence type="ECO:0000313" key="7">
    <source>
        <dbReference type="Proteomes" id="UP001597178"/>
    </source>
</evidence>
<evidence type="ECO:0000256" key="1">
    <source>
        <dbReference type="ARBA" id="ARBA00005189"/>
    </source>
</evidence>
<keyword evidence="7" id="KW-1185">Reference proteome</keyword>
<dbReference type="Pfam" id="PF08241">
    <property type="entry name" value="Methyltransf_11"/>
    <property type="match status" value="1"/>
</dbReference>
<comment type="caution">
    <text evidence="6">The sequence shown here is derived from an EMBL/GenBank/DDBJ whole genome shotgun (WGS) entry which is preliminary data.</text>
</comment>
<name>A0ABW3ZY76_9BACI</name>
<dbReference type="GO" id="GO:0032259">
    <property type="term" value="P:methylation"/>
    <property type="evidence" value="ECO:0007669"/>
    <property type="project" value="UniProtKB-KW"/>
</dbReference>